<dbReference type="OrthoDB" id="3183767at2759"/>
<dbReference type="EMBL" id="AWSO01001384">
    <property type="protein sequence ID" value="ESK84013.1"/>
    <property type="molecule type" value="Genomic_DNA"/>
</dbReference>
<evidence type="ECO:0000313" key="2">
    <source>
        <dbReference type="Proteomes" id="UP000017559"/>
    </source>
</evidence>
<dbReference type="STRING" id="1381753.V2WB29"/>
<dbReference type="KEGG" id="mrr:Moror_11534"/>
<dbReference type="AlphaFoldDB" id="V2WB29"/>
<protein>
    <submittedName>
        <fullName evidence="1">Uncharacterized protein</fullName>
    </submittedName>
</protein>
<accession>V2WB29</accession>
<dbReference type="Proteomes" id="UP000017559">
    <property type="component" value="Unassembled WGS sequence"/>
</dbReference>
<dbReference type="HOGENOM" id="CLU_002498_5_1_1"/>
<reference evidence="1 2" key="1">
    <citation type="journal article" date="2014" name="BMC Genomics">
        <title>Genome and secretome analysis of the hemibiotrophic fungal pathogen, Moniliophthora roreri, which causes frosty pod rot disease of cacao: mechanisms of the biotrophic and necrotrophic phases.</title>
        <authorList>
            <person name="Meinhardt L.W."/>
            <person name="Costa G.G.L."/>
            <person name="Thomazella D.P.T."/>
            <person name="Teixeira P.J.P.L."/>
            <person name="Carazzolle M.F."/>
            <person name="Schuster S.C."/>
            <person name="Carlson J.E."/>
            <person name="Guiltinan M.J."/>
            <person name="Mieczkowski P."/>
            <person name="Farmer A."/>
            <person name="Ramaraj T."/>
            <person name="Crozier J."/>
            <person name="Davis R.E."/>
            <person name="Shao J."/>
            <person name="Melnick R.L."/>
            <person name="Pereira G.A.G."/>
            <person name="Bailey B.A."/>
        </authorList>
    </citation>
    <scope>NUCLEOTIDE SEQUENCE [LARGE SCALE GENOMIC DNA]</scope>
    <source>
        <strain evidence="1 2">MCA 2997</strain>
    </source>
</reference>
<keyword evidence="2" id="KW-1185">Reference proteome</keyword>
<sequence>MHTDIMMLSGNYNHPYLYGHIVGVYHATIMDVSVPLWECKAVNADFLYIRWYKLVTPSWSWSDKQLPKLQFVDSTDPDAFGFVDPADVIRGVHIILAFNDGATDELLPSDSVVRVMEVYVNKEWQVETSDWCYYYVNM</sequence>
<comment type="caution">
    <text evidence="1">The sequence shown here is derived from an EMBL/GenBank/DDBJ whole genome shotgun (WGS) entry which is preliminary data.</text>
</comment>
<organism evidence="1 2">
    <name type="scientific">Moniliophthora roreri (strain MCA 2997)</name>
    <name type="common">Cocoa frosty pod rot fungus</name>
    <name type="synonym">Crinipellis roreri</name>
    <dbReference type="NCBI Taxonomy" id="1381753"/>
    <lineage>
        <taxon>Eukaryota</taxon>
        <taxon>Fungi</taxon>
        <taxon>Dikarya</taxon>
        <taxon>Basidiomycota</taxon>
        <taxon>Agaricomycotina</taxon>
        <taxon>Agaricomycetes</taxon>
        <taxon>Agaricomycetidae</taxon>
        <taxon>Agaricales</taxon>
        <taxon>Marasmiineae</taxon>
        <taxon>Marasmiaceae</taxon>
        <taxon>Moniliophthora</taxon>
    </lineage>
</organism>
<proteinExistence type="predicted"/>
<evidence type="ECO:0000313" key="1">
    <source>
        <dbReference type="EMBL" id="ESK84013.1"/>
    </source>
</evidence>
<name>V2WB29_MONRO</name>
<gene>
    <name evidence="1" type="ORF">Moror_11534</name>
</gene>